<name>A0A8S3SIP4_MYTED</name>
<organism evidence="1 2">
    <name type="scientific">Mytilus edulis</name>
    <name type="common">Blue mussel</name>
    <dbReference type="NCBI Taxonomy" id="6550"/>
    <lineage>
        <taxon>Eukaryota</taxon>
        <taxon>Metazoa</taxon>
        <taxon>Spiralia</taxon>
        <taxon>Lophotrochozoa</taxon>
        <taxon>Mollusca</taxon>
        <taxon>Bivalvia</taxon>
        <taxon>Autobranchia</taxon>
        <taxon>Pteriomorphia</taxon>
        <taxon>Mytilida</taxon>
        <taxon>Mytiloidea</taxon>
        <taxon>Mytilidae</taxon>
        <taxon>Mytilinae</taxon>
        <taxon>Mytilus</taxon>
    </lineage>
</organism>
<accession>A0A8S3SIP4</accession>
<evidence type="ECO:0000313" key="2">
    <source>
        <dbReference type="Proteomes" id="UP000683360"/>
    </source>
</evidence>
<dbReference type="Proteomes" id="UP000683360">
    <property type="component" value="Unassembled WGS sequence"/>
</dbReference>
<proteinExistence type="predicted"/>
<sequence length="255" mass="26996">MLSLTFKQGATHGNICTGAGVGDCTDANNVCDTNCRCADNFFPKTSPAECASQIALNANCDTAQTSADQCTGSDVECRADSGTDKCLCKATHYDNSGTCATRTALNGACTTSAQCAANTDCRDDSGTDKCLCTIATHYLDTTCVAIQLSWVGVSFFDNVKRMYHSFYIVIVNMILSRMNALTENFQVALVGADQCVTHATCDTVASPTKCECDTGYTATPTASPTMCSANGVVKFASLSYMYVVPILVSMMSLLR</sequence>
<comment type="caution">
    <text evidence="1">The sequence shown here is derived from an EMBL/GenBank/DDBJ whole genome shotgun (WGS) entry which is preliminary data.</text>
</comment>
<keyword evidence="2" id="KW-1185">Reference proteome</keyword>
<gene>
    <name evidence="1" type="ORF">MEDL_32174</name>
</gene>
<reference evidence="1" key="1">
    <citation type="submission" date="2021-03" db="EMBL/GenBank/DDBJ databases">
        <authorList>
            <person name="Bekaert M."/>
        </authorList>
    </citation>
    <scope>NUCLEOTIDE SEQUENCE</scope>
</reference>
<dbReference type="EMBL" id="CAJPWZ010001600">
    <property type="protein sequence ID" value="CAG2218601.1"/>
    <property type="molecule type" value="Genomic_DNA"/>
</dbReference>
<evidence type="ECO:0000313" key="1">
    <source>
        <dbReference type="EMBL" id="CAG2218601.1"/>
    </source>
</evidence>
<protein>
    <submittedName>
        <fullName evidence="1">Uncharacterized protein</fullName>
    </submittedName>
</protein>
<dbReference type="AlphaFoldDB" id="A0A8S3SIP4"/>